<name>A0A4U5NHJ0_STECR</name>
<proteinExistence type="predicted"/>
<dbReference type="EMBL" id="AZBU02000004">
    <property type="protein sequence ID" value="TKR82538.1"/>
    <property type="molecule type" value="Genomic_DNA"/>
</dbReference>
<reference evidence="2 3" key="2">
    <citation type="journal article" date="2019" name="G3 (Bethesda)">
        <title>Hybrid Assembly of the Genome of the Entomopathogenic Nematode Steinernema carpocapsae Identifies the X-Chromosome.</title>
        <authorList>
            <person name="Serra L."/>
            <person name="Macchietto M."/>
            <person name="Macias-Munoz A."/>
            <person name="McGill C.J."/>
            <person name="Rodriguez I.M."/>
            <person name="Rodriguez B."/>
            <person name="Murad R."/>
            <person name="Mortazavi A."/>
        </authorList>
    </citation>
    <scope>NUCLEOTIDE SEQUENCE [LARGE SCALE GENOMIC DNA]</scope>
    <source>
        <strain evidence="2 3">ALL</strain>
    </source>
</reference>
<organism evidence="2 3">
    <name type="scientific">Steinernema carpocapsae</name>
    <name type="common">Entomopathogenic nematode</name>
    <dbReference type="NCBI Taxonomy" id="34508"/>
    <lineage>
        <taxon>Eukaryota</taxon>
        <taxon>Metazoa</taxon>
        <taxon>Ecdysozoa</taxon>
        <taxon>Nematoda</taxon>
        <taxon>Chromadorea</taxon>
        <taxon>Rhabditida</taxon>
        <taxon>Tylenchina</taxon>
        <taxon>Panagrolaimomorpha</taxon>
        <taxon>Strongyloidoidea</taxon>
        <taxon>Steinernematidae</taxon>
        <taxon>Steinernema</taxon>
    </lineage>
</organism>
<feature type="signal peptide" evidence="1">
    <location>
        <begin position="1"/>
        <end position="23"/>
    </location>
</feature>
<sequence length="158" mass="17214">MYSLYSYFVLIFLAQLYLSLVDASDILNVESRRYATESGQDSKVGTALAVIEEAPTTSTSHLRAKRQWGGFGCCAPIVPPVCCQPMIPPIPIPPPCCMPMIPPPIVSCCGCCMPVCMPMCMRGGCAMGWAWEWEWAWGWAADAAWASGLDARSALLSR</sequence>
<accession>A0A4U5NHJ0</accession>
<evidence type="ECO:0000313" key="2">
    <source>
        <dbReference type="EMBL" id="TKR82538.1"/>
    </source>
</evidence>
<evidence type="ECO:0000256" key="1">
    <source>
        <dbReference type="SAM" id="SignalP"/>
    </source>
</evidence>
<feature type="chain" id="PRO_5020305274" description="Granulins domain-containing protein" evidence="1">
    <location>
        <begin position="24"/>
        <end position="158"/>
    </location>
</feature>
<keyword evidence="1" id="KW-0732">Signal</keyword>
<reference evidence="2 3" key="1">
    <citation type="journal article" date="2015" name="Genome Biol.">
        <title>Comparative genomics of Steinernema reveals deeply conserved gene regulatory networks.</title>
        <authorList>
            <person name="Dillman A.R."/>
            <person name="Macchietto M."/>
            <person name="Porter C.F."/>
            <person name="Rogers A."/>
            <person name="Williams B."/>
            <person name="Antoshechkin I."/>
            <person name="Lee M.M."/>
            <person name="Goodwin Z."/>
            <person name="Lu X."/>
            <person name="Lewis E.E."/>
            <person name="Goodrich-Blair H."/>
            <person name="Stock S.P."/>
            <person name="Adams B.J."/>
            <person name="Sternberg P.W."/>
            <person name="Mortazavi A."/>
        </authorList>
    </citation>
    <scope>NUCLEOTIDE SEQUENCE [LARGE SCALE GENOMIC DNA]</scope>
    <source>
        <strain evidence="2 3">ALL</strain>
    </source>
</reference>
<keyword evidence="3" id="KW-1185">Reference proteome</keyword>
<dbReference type="AlphaFoldDB" id="A0A4U5NHJ0"/>
<evidence type="ECO:0000313" key="3">
    <source>
        <dbReference type="Proteomes" id="UP000298663"/>
    </source>
</evidence>
<comment type="caution">
    <text evidence="2">The sequence shown here is derived from an EMBL/GenBank/DDBJ whole genome shotgun (WGS) entry which is preliminary data.</text>
</comment>
<dbReference type="Proteomes" id="UP000298663">
    <property type="component" value="Unassembled WGS sequence"/>
</dbReference>
<gene>
    <name evidence="2" type="ORF">L596_016247</name>
</gene>
<protein>
    <recommendedName>
        <fullName evidence="4">Granulins domain-containing protein</fullName>
    </recommendedName>
</protein>
<evidence type="ECO:0008006" key="4">
    <source>
        <dbReference type="Google" id="ProtNLM"/>
    </source>
</evidence>